<evidence type="ECO:0000256" key="1">
    <source>
        <dbReference type="ARBA" id="ARBA00022490"/>
    </source>
</evidence>
<protein>
    <recommendedName>
        <fullName evidence="4">Probable chorismate pyruvate-lyase</fullName>
        <shortName evidence="4">CL</shortName>
        <shortName evidence="4">CPL</shortName>
        <ecNumber evidence="4">4.1.3.40</ecNumber>
    </recommendedName>
</protein>
<gene>
    <name evidence="4 5" type="primary">ubiC</name>
    <name evidence="5" type="ORF">GCM10009332_29200</name>
</gene>
<organism evidence="5 6">
    <name type="scientific">Shewanella gelidii</name>
    <dbReference type="NCBI Taxonomy" id="1642821"/>
    <lineage>
        <taxon>Bacteria</taxon>
        <taxon>Pseudomonadati</taxon>
        <taxon>Pseudomonadota</taxon>
        <taxon>Gammaproteobacteria</taxon>
        <taxon>Alteromonadales</taxon>
        <taxon>Shewanellaceae</taxon>
        <taxon>Shewanella</taxon>
    </lineage>
</organism>
<keyword evidence="4 5" id="KW-0670">Pyruvate</keyword>
<comment type="caution">
    <text evidence="4">Lacks conserved residue(s) required for the propagation of feature annotation.</text>
</comment>
<accession>A0A917ND07</accession>
<sequence length="191" mass="21854">MNVTSLSFPYGESIQWFSPDKIAQLPDNPLKEWILAKGSLTKRLKKCGTHFEVKVLGEDFLPPLEGEYPNQTQVWVREVLLCVDSEPWVFARTLIPAQLFSSREQDFVNLGTRSLGELLYANDNFVPGKVEVAHFSNQSRLAQLASTLSQPTAESLWGRRRYFCYQEHQMIVCEAFLPKAQQAIQHLKLPQ</sequence>
<feature type="binding site" evidence="4">
    <location>
        <position position="77"/>
    </location>
    <ligand>
        <name>substrate</name>
    </ligand>
</feature>
<dbReference type="RefSeq" id="WP_188922264.1">
    <property type="nucleotide sequence ID" value="NZ_BMPZ01000010.1"/>
</dbReference>
<dbReference type="HAMAP" id="MF_01632">
    <property type="entry name" value="UbiC"/>
    <property type="match status" value="1"/>
</dbReference>
<dbReference type="GO" id="GO:0042866">
    <property type="term" value="P:pyruvate biosynthetic process"/>
    <property type="evidence" value="ECO:0007669"/>
    <property type="project" value="UniProtKB-UniRule"/>
</dbReference>
<keyword evidence="1 4" id="KW-0963">Cytoplasm</keyword>
<dbReference type="Gene3D" id="3.40.1410.10">
    <property type="entry name" value="Chorismate lyase-like"/>
    <property type="match status" value="1"/>
</dbReference>
<dbReference type="GO" id="GO:0006744">
    <property type="term" value="P:ubiquinone biosynthetic process"/>
    <property type="evidence" value="ECO:0007669"/>
    <property type="project" value="UniProtKB-UniRule"/>
</dbReference>
<evidence type="ECO:0000256" key="2">
    <source>
        <dbReference type="ARBA" id="ARBA00022688"/>
    </source>
</evidence>
<comment type="function">
    <text evidence="4">Removes the pyruvyl group from chorismate, with concomitant aromatization of the ring, to provide 4-hydroxybenzoate (4HB) for the ubiquinone pathway.</text>
</comment>
<evidence type="ECO:0000256" key="3">
    <source>
        <dbReference type="ARBA" id="ARBA00023239"/>
    </source>
</evidence>
<dbReference type="AlphaFoldDB" id="A0A917ND07"/>
<comment type="catalytic activity">
    <reaction evidence="4">
        <text>chorismate = 4-hydroxybenzoate + pyruvate</text>
        <dbReference type="Rhea" id="RHEA:16505"/>
        <dbReference type="ChEBI" id="CHEBI:15361"/>
        <dbReference type="ChEBI" id="CHEBI:17879"/>
        <dbReference type="ChEBI" id="CHEBI:29748"/>
        <dbReference type="EC" id="4.1.3.40"/>
    </reaction>
</comment>
<dbReference type="EMBL" id="BMPZ01000010">
    <property type="protein sequence ID" value="GGI89995.1"/>
    <property type="molecule type" value="Genomic_DNA"/>
</dbReference>
<dbReference type="InterPro" id="IPR007440">
    <property type="entry name" value="Chorismate--pyruvate_lyase"/>
</dbReference>
<evidence type="ECO:0000313" key="6">
    <source>
        <dbReference type="Proteomes" id="UP000613743"/>
    </source>
</evidence>
<feature type="binding site" evidence="4">
    <location>
        <position position="174"/>
    </location>
    <ligand>
        <name>substrate</name>
    </ligand>
</feature>
<reference evidence="5" key="1">
    <citation type="journal article" date="2014" name="Int. J. Syst. Evol. Microbiol.">
        <title>Complete genome sequence of Corynebacterium casei LMG S-19264T (=DSM 44701T), isolated from a smear-ripened cheese.</title>
        <authorList>
            <consortium name="US DOE Joint Genome Institute (JGI-PGF)"/>
            <person name="Walter F."/>
            <person name="Albersmeier A."/>
            <person name="Kalinowski J."/>
            <person name="Ruckert C."/>
        </authorList>
    </citation>
    <scope>NUCLEOTIDE SEQUENCE</scope>
    <source>
        <strain evidence="5">JCM 30804</strain>
    </source>
</reference>
<reference evidence="5" key="2">
    <citation type="submission" date="2020-09" db="EMBL/GenBank/DDBJ databases">
        <authorList>
            <person name="Sun Q."/>
            <person name="Ohkuma M."/>
        </authorList>
    </citation>
    <scope>NUCLEOTIDE SEQUENCE</scope>
    <source>
        <strain evidence="5">JCM 30804</strain>
    </source>
</reference>
<comment type="similarity">
    <text evidence="4">Belongs to the UbiC family.</text>
</comment>
<name>A0A917ND07_9GAMM</name>
<keyword evidence="2 4" id="KW-0831">Ubiquinone biosynthesis</keyword>
<comment type="pathway">
    <text evidence="4">Cofactor biosynthesis; ubiquinone biosynthesis.</text>
</comment>
<dbReference type="GO" id="GO:0008813">
    <property type="term" value="F:chorismate lyase activity"/>
    <property type="evidence" value="ECO:0007669"/>
    <property type="project" value="UniProtKB-UniRule"/>
</dbReference>
<dbReference type="SUPFAM" id="SSF64288">
    <property type="entry name" value="Chorismate lyase-like"/>
    <property type="match status" value="1"/>
</dbReference>
<dbReference type="PANTHER" id="PTHR38683">
    <property type="entry name" value="CHORISMATE PYRUVATE-LYASE"/>
    <property type="match status" value="1"/>
</dbReference>
<dbReference type="Pfam" id="PF04345">
    <property type="entry name" value="Chor_lyase"/>
    <property type="match status" value="1"/>
</dbReference>
<keyword evidence="3 4" id="KW-0456">Lyase</keyword>
<dbReference type="EC" id="4.1.3.40" evidence="4"/>
<dbReference type="InterPro" id="IPR028978">
    <property type="entry name" value="Chorismate_lyase_/UTRA_dom_sf"/>
</dbReference>
<comment type="caution">
    <text evidence="5">The sequence shown here is derived from an EMBL/GenBank/DDBJ whole genome shotgun (WGS) entry which is preliminary data.</text>
</comment>
<dbReference type="Proteomes" id="UP000613743">
    <property type="component" value="Unassembled WGS sequence"/>
</dbReference>
<keyword evidence="6" id="KW-1185">Reference proteome</keyword>
<dbReference type="PANTHER" id="PTHR38683:SF1">
    <property type="entry name" value="CHORISMATE PYRUVATE-LYASE"/>
    <property type="match status" value="1"/>
</dbReference>
<proteinExistence type="inferred from homology"/>
<evidence type="ECO:0000313" key="5">
    <source>
        <dbReference type="EMBL" id="GGI89995.1"/>
    </source>
</evidence>
<comment type="subcellular location">
    <subcellularLocation>
        <location evidence="4">Cytoplasm</location>
    </subcellularLocation>
</comment>
<evidence type="ECO:0000256" key="4">
    <source>
        <dbReference type="HAMAP-Rule" id="MF_01632"/>
    </source>
</evidence>
<feature type="binding site" evidence="4">
    <location>
        <position position="115"/>
    </location>
    <ligand>
        <name>substrate</name>
    </ligand>
</feature>
<dbReference type="GO" id="GO:0005829">
    <property type="term" value="C:cytosol"/>
    <property type="evidence" value="ECO:0007669"/>
    <property type="project" value="TreeGrafter"/>
</dbReference>